<sequence length="154" mass="17731">MRGFDGACRHGLEFRYEKRRWPHTSQKLEQQFQVGWCCVDRIHYAQPFQLAVSKRIKRVNLRYISRSTCRIGVLESTWILSQESPEPFHLLDYRRVISSNIRMVQSVPEKGLGVEQGCAIVLGETQQSNRPALHSGSIGGLIAQNMKLMKWSPC</sequence>
<dbReference type="Proteomes" id="UP000244073">
    <property type="component" value="Unassembled WGS sequence"/>
</dbReference>
<accession>A0A2T5M633</accession>
<dbReference type="AlphaFoldDB" id="A0A2T5M633"/>
<evidence type="ECO:0000313" key="1">
    <source>
        <dbReference type="EMBL" id="PTU23989.1"/>
    </source>
</evidence>
<evidence type="ECO:0000313" key="2">
    <source>
        <dbReference type="Proteomes" id="UP000244073"/>
    </source>
</evidence>
<name>A0A2T5M633_9EURO</name>
<gene>
    <name evidence="1" type="ORF">P175DRAFT_0553280</name>
</gene>
<proteinExistence type="predicted"/>
<dbReference type="RefSeq" id="XP_040755381.1">
    <property type="nucleotide sequence ID" value="XM_040900471.1"/>
</dbReference>
<comment type="caution">
    <text evidence="1">The sequence shown here is derived from an EMBL/GenBank/DDBJ whole genome shotgun (WGS) entry which is preliminary data.</text>
</comment>
<dbReference type="GeneID" id="63817355"/>
<organism evidence="1 2">
    <name type="scientific">Aspergillus ochraceoroseus IBT 24754</name>
    <dbReference type="NCBI Taxonomy" id="1392256"/>
    <lineage>
        <taxon>Eukaryota</taxon>
        <taxon>Fungi</taxon>
        <taxon>Dikarya</taxon>
        <taxon>Ascomycota</taxon>
        <taxon>Pezizomycotina</taxon>
        <taxon>Eurotiomycetes</taxon>
        <taxon>Eurotiomycetidae</taxon>
        <taxon>Eurotiales</taxon>
        <taxon>Aspergillaceae</taxon>
        <taxon>Aspergillus</taxon>
        <taxon>Aspergillus subgen. Nidulantes</taxon>
    </lineage>
</organism>
<protein>
    <submittedName>
        <fullName evidence="1">Uncharacterized protein</fullName>
    </submittedName>
</protein>
<reference evidence="1 2" key="1">
    <citation type="journal article" date="2018" name="Proc. Natl. Acad. Sci. U.S.A.">
        <title>Linking secondary metabolites to gene clusters through genome sequencing of six diverse Aspergillus species.</title>
        <authorList>
            <person name="Kaerboelling I."/>
            <person name="Vesth T.C."/>
            <person name="Frisvad J.C."/>
            <person name="Nybo J.L."/>
            <person name="Theobald S."/>
            <person name="Kuo A."/>
            <person name="Bowyer P."/>
            <person name="Matsuda Y."/>
            <person name="Mondo S."/>
            <person name="Lyhne E.K."/>
            <person name="Kogle M.E."/>
            <person name="Clum A."/>
            <person name="Lipzen A."/>
            <person name="Salamov A."/>
            <person name="Ngan C.Y."/>
            <person name="Daum C."/>
            <person name="Chiniquy J."/>
            <person name="Barry K."/>
            <person name="LaButti K."/>
            <person name="Haridas S."/>
            <person name="Simmons B.A."/>
            <person name="Magnuson J.K."/>
            <person name="Mortensen U.H."/>
            <person name="Larsen T.O."/>
            <person name="Grigoriev I.V."/>
            <person name="Baker S.E."/>
            <person name="Andersen M.R."/>
        </authorList>
    </citation>
    <scope>NUCLEOTIDE SEQUENCE [LARGE SCALE GENOMIC DNA]</scope>
    <source>
        <strain evidence="1 2">IBT 24754</strain>
    </source>
</reference>
<dbReference type="EMBL" id="MSFN02000001">
    <property type="protein sequence ID" value="PTU23989.1"/>
    <property type="molecule type" value="Genomic_DNA"/>
</dbReference>
<dbReference type="VEuPathDB" id="FungiDB:P175DRAFT_0553280"/>